<keyword evidence="6" id="KW-1185">Reference proteome</keyword>
<accession>A0AAW1K4L3</accession>
<dbReference type="PRINTS" id="PR00550">
    <property type="entry name" value="HYPRGLYCEMIC"/>
</dbReference>
<evidence type="ECO:0000313" key="5">
    <source>
        <dbReference type="EMBL" id="KAK9712685.1"/>
    </source>
</evidence>
<feature type="disulfide bond" evidence="3">
    <location>
        <begin position="69"/>
        <end position="85"/>
    </location>
</feature>
<feature type="signal peptide" evidence="4">
    <location>
        <begin position="1"/>
        <end position="28"/>
    </location>
</feature>
<name>A0AAW1K4L3_POPJA</name>
<organism evidence="5 6">
    <name type="scientific">Popillia japonica</name>
    <name type="common">Japanese beetle</name>
    <dbReference type="NCBI Taxonomy" id="7064"/>
    <lineage>
        <taxon>Eukaryota</taxon>
        <taxon>Metazoa</taxon>
        <taxon>Ecdysozoa</taxon>
        <taxon>Arthropoda</taxon>
        <taxon>Hexapoda</taxon>
        <taxon>Insecta</taxon>
        <taxon>Pterygota</taxon>
        <taxon>Neoptera</taxon>
        <taxon>Endopterygota</taxon>
        <taxon>Coleoptera</taxon>
        <taxon>Polyphaga</taxon>
        <taxon>Scarabaeiformia</taxon>
        <taxon>Scarabaeidae</taxon>
        <taxon>Rutelinae</taxon>
        <taxon>Popillia</taxon>
    </lineage>
</organism>
<evidence type="ECO:0000256" key="2">
    <source>
        <dbReference type="PIRSR" id="PIRSR631098-50"/>
    </source>
</evidence>
<dbReference type="InterPro" id="IPR031098">
    <property type="entry name" value="Crust_neurohorm"/>
</dbReference>
<dbReference type="GO" id="GO:0005576">
    <property type="term" value="C:extracellular region"/>
    <property type="evidence" value="ECO:0007669"/>
    <property type="project" value="InterPro"/>
</dbReference>
<feature type="disulfide bond" evidence="3">
    <location>
        <begin position="72"/>
        <end position="98"/>
    </location>
</feature>
<gene>
    <name evidence="5" type="ORF">QE152_g24782</name>
</gene>
<dbReference type="EMBL" id="JASPKY010000259">
    <property type="protein sequence ID" value="KAK9712685.1"/>
    <property type="molecule type" value="Genomic_DNA"/>
</dbReference>
<protein>
    <submittedName>
        <fullName evidence="5">Crustacean CHH/MIH/GIH neurohormone family</fullName>
    </submittedName>
</protein>
<feature type="chain" id="PRO_5043441394" evidence="4">
    <location>
        <begin position="29"/>
        <end position="108"/>
    </location>
</feature>
<sequence>MNHRSTSASTQLVWVCMALTLVIQVALSSPLQKSHPLGHHLMKRQSAFFRLECRGNYNKSKFARLDRVCEDCYNLFREPEVHTMCRKKCFTSYMFKGCVDALHKKMTK</sequence>
<evidence type="ECO:0000256" key="1">
    <source>
        <dbReference type="ARBA" id="ARBA00005447"/>
    </source>
</evidence>
<dbReference type="Pfam" id="PF01147">
    <property type="entry name" value="Crust_neurohorm"/>
    <property type="match status" value="1"/>
</dbReference>
<evidence type="ECO:0000256" key="4">
    <source>
        <dbReference type="SAM" id="SignalP"/>
    </source>
</evidence>
<reference evidence="5 6" key="1">
    <citation type="journal article" date="2024" name="BMC Genomics">
        <title>De novo assembly and annotation of Popillia japonica's genome with initial clues to its potential as an invasive pest.</title>
        <authorList>
            <person name="Cucini C."/>
            <person name="Boschi S."/>
            <person name="Funari R."/>
            <person name="Cardaioli E."/>
            <person name="Iannotti N."/>
            <person name="Marturano G."/>
            <person name="Paoli F."/>
            <person name="Bruttini M."/>
            <person name="Carapelli A."/>
            <person name="Frati F."/>
            <person name="Nardi F."/>
        </authorList>
    </citation>
    <scope>NUCLEOTIDE SEQUENCE [LARGE SCALE GENOMIC DNA]</scope>
    <source>
        <strain evidence="5">DMR45628</strain>
    </source>
</reference>
<feature type="disulfide bond" evidence="3">
    <location>
        <begin position="53"/>
        <end position="89"/>
    </location>
</feature>
<comment type="similarity">
    <text evidence="1">Belongs to the arthropod CHH/MIH/GIH/VIH hormone family.</text>
</comment>
<keyword evidence="3" id="KW-1015">Disulfide bond</keyword>
<evidence type="ECO:0000256" key="3">
    <source>
        <dbReference type="PIRSR" id="PIRSR631098-51"/>
    </source>
</evidence>
<dbReference type="Proteomes" id="UP001458880">
    <property type="component" value="Unassembled WGS sequence"/>
</dbReference>
<dbReference type="GO" id="GO:0007623">
    <property type="term" value="P:circadian rhythm"/>
    <property type="evidence" value="ECO:0007669"/>
    <property type="project" value="TreeGrafter"/>
</dbReference>
<proteinExistence type="inferred from homology"/>
<dbReference type="SUPFAM" id="SSF81778">
    <property type="entry name" value="Crustacean CHH/MIH/GIH neurohormone"/>
    <property type="match status" value="1"/>
</dbReference>
<dbReference type="InterPro" id="IPR035957">
    <property type="entry name" value="Crust_neurohorm_sf"/>
</dbReference>
<dbReference type="Gene3D" id="1.10.2010.10">
    <property type="entry name" value="Crustacean CHH/MIH/GIH neurohormone"/>
    <property type="match status" value="1"/>
</dbReference>
<comment type="caution">
    <text evidence="5">The sequence shown here is derived from an EMBL/GenBank/DDBJ whole genome shotgun (WGS) entry which is preliminary data.</text>
</comment>
<dbReference type="PANTHER" id="PTHR35981">
    <property type="entry name" value="ION TRANSPORT PEPTIDE, ISOFORM C"/>
    <property type="match status" value="1"/>
</dbReference>
<dbReference type="PANTHER" id="PTHR35981:SF2">
    <property type="entry name" value="ION TRANSPORT PEPTIDE, ISOFORM C"/>
    <property type="match status" value="1"/>
</dbReference>
<feature type="modified residue" description="Pyrrolidone carboxylic acid; partial" evidence="2">
    <location>
        <position position="45"/>
    </location>
</feature>
<keyword evidence="4" id="KW-0732">Signal</keyword>
<dbReference type="AlphaFoldDB" id="A0AAW1K4L3"/>
<evidence type="ECO:0000313" key="6">
    <source>
        <dbReference type="Proteomes" id="UP001458880"/>
    </source>
</evidence>
<dbReference type="GO" id="GO:0005184">
    <property type="term" value="F:neuropeptide hormone activity"/>
    <property type="evidence" value="ECO:0007669"/>
    <property type="project" value="InterPro"/>
</dbReference>
<dbReference type="InterPro" id="IPR001166">
    <property type="entry name" value="Hyperglycemic"/>
</dbReference>
<keyword evidence="2" id="KW-0873">Pyrrolidone carboxylic acid</keyword>